<dbReference type="InterPro" id="IPR012349">
    <property type="entry name" value="Split_barrel_FMN-bd"/>
</dbReference>
<comment type="caution">
    <text evidence="3">The sequence shown here is derived from an EMBL/GenBank/DDBJ whole genome shotgun (WGS) entry which is preliminary data.</text>
</comment>
<dbReference type="Gene3D" id="2.30.110.10">
    <property type="entry name" value="Electron Transport, Fmn-binding Protein, Chain A"/>
    <property type="match status" value="1"/>
</dbReference>
<keyword evidence="1" id="KW-0560">Oxidoreductase</keyword>
<evidence type="ECO:0000256" key="1">
    <source>
        <dbReference type="ARBA" id="ARBA00023002"/>
    </source>
</evidence>
<dbReference type="PANTHER" id="PTHR35176">
    <property type="entry name" value="HEME OXYGENASE HI_0854-RELATED"/>
    <property type="match status" value="1"/>
</dbReference>
<keyword evidence="4" id="KW-1185">Reference proteome</keyword>
<protein>
    <recommendedName>
        <fullName evidence="2">Pyridoxamine 5'-phosphate oxidase N-terminal domain-containing protein</fullName>
    </recommendedName>
</protein>
<dbReference type="PANTHER" id="PTHR35176:SF11">
    <property type="entry name" value="PYRIDOXAMINE 5'-PHOSPHATE OXIDASE FAMILY PROTEIN"/>
    <property type="match status" value="1"/>
</dbReference>
<dbReference type="InterPro" id="IPR011576">
    <property type="entry name" value="Pyridox_Oxase_N"/>
</dbReference>
<organism evidence="3 4">
    <name type="scientific">Antricoccus suffuscus</name>
    <dbReference type="NCBI Taxonomy" id="1629062"/>
    <lineage>
        <taxon>Bacteria</taxon>
        <taxon>Bacillati</taxon>
        <taxon>Actinomycetota</taxon>
        <taxon>Actinomycetes</taxon>
        <taxon>Geodermatophilales</taxon>
        <taxon>Antricoccaceae</taxon>
        <taxon>Antricoccus</taxon>
    </lineage>
</organism>
<dbReference type="EMBL" id="PVUE01000003">
    <property type="protein sequence ID" value="PRZ43115.1"/>
    <property type="molecule type" value="Genomic_DNA"/>
</dbReference>
<evidence type="ECO:0000313" key="3">
    <source>
        <dbReference type="EMBL" id="PRZ43115.1"/>
    </source>
</evidence>
<sequence length="131" mass="14155">MGDLERLGDAKYVSLTTYRKNGEGVPTALWAVREGDQIFVWTVADSWKVKRLRKNPKVEVAACDMRGNVAGAPVSGTAAILDGAQTERVRRLLRAKYGVVGRLTVLGSRLRRGKDGTVGIAITLTAGYTHG</sequence>
<dbReference type="SUPFAM" id="SSF50475">
    <property type="entry name" value="FMN-binding split barrel"/>
    <property type="match status" value="1"/>
</dbReference>
<proteinExistence type="predicted"/>
<gene>
    <name evidence="3" type="ORF">CLV47_103172</name>
</gene>
<accession>A0A2T1A3D2</accession>
<feature type="domain" description="Pyridoxamine 5'-phosphate oxidase N-terminal" evidence="2">
    <location>
        <begin position="7"/>
        <end position="128"/>
    </location>
</feature>
<dbReference type="NCBIfam" id="TIGR03666">
    <property type="entry name" value="Rv2061_F420"/>
    <property type="match status" value="1"/>
</dbReference>
<name>A0A2T1A3D2_9ACTN</name>
<dbReference type="Proteomes" id="UP000237752">
    <property type="component" value="Unassembled WGS sequence"/>
</dbReference>
<dbReference type="GO" id="GO:0070967">
    <property type="term" value="F:coenzyme F420 binding"/>
    <property type="evidence" value="ECO:0007669"/>
    <property type="project" value="TreeGrafter"/>
</dbReference>
<reference evidence="3 4" key="1">
    <citation type="submission" date="2018-03" db="EMBL/GenBank/DDBJ databases">
        <title>Genomic Encyclopedia of Archaeal and Bacterial Type Strains, Phase II (KMG-II): from individual species to whole genera.</title>
        <authorList>
            <person name="Goeker M."/>
        </authorList>
    </citation>
    <scope>NUCLEOTIDE SEQUENCE [LARGE SCALE GENOMIC DNA]</scope>
    <source>
        <strain evidence="3 4">DSM 100065</strain>
    </source>
</reference>
<dbReference type="InterPro" id="IPR052019">
    <property type="entry name" value="F420H2_bilvrd_red/Heme_oxyg"/>
</dbReference>
<dbReference type="Pfam" id="PF01243">
    <property type="entry name" value="PNPOx_N"/>
    <property type="match status" value="1"/>
</dbReference>
<evidence type="ECO:0000313" key="4">
    <source>
        <dbReference type="Proteomes" id="UP000237752"/>
    </source>
</evidence>
<dbReference type="GO" id="GO:0016627">
    <property type="term" value="F:oxidoreductase activity, acting on the CH-CH group of donors"/>
    <property type="evidence" value="ECO:0007669"/>
    <property type="project" value="TreeGrafter"/>
</dbReference>
<dbReference type="InterPro" id="IPR019965">
    <property type="entry name" value="PPOX_F420-dep_Rv2061_put"/>
</dbReference>
<dbReference type="OrthoDB" id="5738083at2"/>
<dbReference type="AlphaFoldDB" id="A0A2T1A3D2"/>
<dbReference type="GO" id="GO:0005829">
    <property type="term" value="C:cytosol"/>
    <property type="evidence" value="ECO:0007669"/>
    <property type="project" value="TreeGrafter"/>
</dbReference>
<evidence type="ECO:0000259" key="2">
    <source>
        <dbReference type="Pfam" id="PF01243"/>
    </source>
</evidence>
<dbReference type="RefSeq" id="WP_106348082.1">
    <property type="nucleotide sequence ID" value="NZ_PVUE01000003.1"/>
</dbReference>